<evidence type="ECO:0000256" key="5">
    <source>
        <dbReference type="ARBA" id="ARBA00022989"/>
    </source>
</evidence>
<dbReference type="KEGG" id="pmua:114601779"/>
<keyword evidence="3" id="KW-1003">Cell membrane</keyword>
<evidence type="ECO:0000256" key="6">
    <source>
        <dbReference type="ARBA" id="ARBA00023136"/>
    </source>
</evidence>
<evidence type="ECO:0000256" key="2">
    <source>
        <dbReference type="ARBA" id="ARBA00011815"/>
    </source>
</evidence>
<comment type="subunit">
    <text evidence="2">Forms oligomers.</text>
</comment>
<protein>
    <recommendedName>
        <fullName evidence="9">Plasmolipin</fullName>
    </recommendedName>
    <alternativeName>
        <fullName evidence="10">Plasma membrane proteolipid</fullName>
    </alternativeName>
</protein>
<proteinExistence type="inferred from homology"/>
<dbReference type="InterPro" id="IPR013295">
    <property type="entry name" value="MAL"/>
</dbReference>
<evidence type="ECO:0000313" key="15">
    <source>
        <dbReference type="Proteomes" id="UP000472272"/>
    </source>
</evidence>
<evidence type="ECO:0000313" key="14">
    <source>
        <dbReference type="Ensembl" id="ENSPMRP00000030391.1"/>
    </source>
</evidence>
<gene>
    <name evidence="14" type="primary">PLLP</name>
</gene>
<dbReference type="GeneID" id="114601779"/>
<keyword evidence="15" id="KW-1185">Reference proteome</keyword>
<dbReference type="GO" id="GO:0016324">
    <property type="term" value="C:apical plasma membrane"/>
    <property type="evidence" value="ECO:0007669"/>
    <property type="project" value="UniProtKB-SubCell"/>
</dbReference>
<dbReference type="PRINTS" id="PR01884">
    <property type="entry name" value="MALPROTEIN"/>
</dbReference>
<feature type="transmembrane region" description="Helical" evidence="12">
    <location>
        <begin position="33"/>
        <end position="56"/>
    </location>
</feature>
<reference evidence="14" key="2">
    <citation type="submission" date="2025-08" db="UniProtKB">
        <authorList>
            <consortium name="Ensembl"/>
        </authorList>
    </citation>
    <scope>IDENTIFICATION</scope>
</reference>
<dbReference type="PANTHER" id="PTHR22776:SF9">
    <property type="entry name" value="PLASMOLIPIN"/>
    <property type="match status" value="1"/>
</dbReference>
<dbReference type="GO" id="GO:0032288">
    <property type="term" value="P:myelin assembly"/>
    <property type="evidence" value="ECO:0007669"/>
    <property type="project" value="Ensembl"/>
</dbReference>
<dbReference type="Ensembl" id="ENSPMRT00000032224.1">
    <property type="protein sequence ID" value="ENSPMRP00000030391.1"/>
    <property type="gene ID" value="ENSPMRG00000019654.1"/>
</dbReference>
<dbReference type="RefSeq" id="XP_028595115.1">
    <property type="nucleotide sequence ID" value="XM_028739282.1"/>
</dbReference>
<evidence type="ECO:0000256" key="3">
    <source>
        <dbReference type="ARBA" id="ARBA00022475"/>
    </source>
</evidence>
<feature type="domain" description="MARVEL" evidence="13">
    <location>
        <begin position="33"/>
        <end position="167"/>
    </location>
</feature>
<dbReference type="GO" id="GO:1904298">
    <property type="term" value="P:regulation of transcytosis"/>
    <property type="evidence" value="ECO:0007669"/>
    <property type="project" value="Ensembl"/>
</dbReference>
<name>A0A670K0T8_PODMU</name>
<dbReference type="GO" id="GO:0019911">
    <property type="term" value="F:structural constituent of myelin sheath"/>
    <property type="evidence" value="ECO:0007669"/>
    <property type="project" value="TreeGrafter"/>
</dbReference>
<dbReference type="OMA" id="MYATAFI"/>
<feature type="transmembrane region" description="Helical" evidence="12">
    <location>
        <begin position="142"/>
        <end position="163"/>
    </location>
</feature>
<comment type="similarity">
    <text evidence="7">Belongs to the MAL family.</text>
</comment>
<keyword evidence="4 11" id="KW-0812">Transmembrane</keyword>
<reference evidence="14 15" key="1">
    <citation type="journal article" date="2019" name="Proc. Natl. Acad. Sci. U.S.A.">
        <title>Regulatory changes in pterin and carotenoid genes underlie balanced color polymorphisms in the wall lizard.</title>
        <authorList>
            <person name="Andrade P."/>
            <person name="Pinho C."/>
            <person name="Perez I de Lanuza G."/>
            <person name="Afonso S."/>
            <person name="Brejcha J."/>
            <person name="Rubin C.J."/>
            <person name="Wallerman O."/>
            <person name="Pereira P."/>
            <person name="Sabatino S.J."/>
            <person name="Bellati A."/>
            <person name="Pellitteri-Rosa D."/>
            <person name="Bosakova Z."/>
            <person name="Bunikis I."/>
            <person name="Carretero M.A."/>
            <person name="Feiner N."/>
            <person name="Marsik P."/>
            <person name="Pauperio F."/>
            <person name="Salvi D."/>
            <person name="Soler L."/>
            <person name="While G.M."/>
            <person name="Uller T."/>
            <person name="Font E."/>
            <person name="Andersson L."/>
            <person name="Carneiro M."/>
        </authorList>
    </citation>
    <scope>NUCLEOTIDE SEQUENCE</scope>
</reference>
<organism evidence="14 15">
    <name type="scientific">Podarcis muralis</name>
    <name type="common">Wall lizard</name>
    <name type="synonym">Lacerta muralis</name>
    <dbReference type="NCBI Taxonomy" id="64176"/>
    <lineage>
        <taxon>Eukaryota</taxon>
        <taxon>Metazoa</taxon>
        <taxon>Chordata</taxon>
        <taxon>Craniata</taxon>
        <taxon>Vertebrata</taxon>
        <taxon>Euteleostomi</taxon>
        <taxon>Lepidosauria</taxon>
        <taxon>Squamata</taxon>
        <taxon>Bifurcata</taxon>
        <taxon>Unidentata</taxon>
        <taxon>Episquamata</taxon>
        <taxon>Laterata</taxon>
        <taxon>Lacertibaenia</taxon>
        <taxon>Lacertidae</taxon>
        <taxon>Podarcis</taxon>
    </lineage>
</organism>
<dbReference type="InterPro" id="IPR050578">
    <property type="entry name" value="MARVEL-CKLF_proteins"/>
</dbReference>
<reference evidence="14" key="3">
    <citation type="submission" date="2025-09" db="UniProtKB">
        <authorList>
            <consortium name="Ensembl"/>
        </authorList>
    </citation>
    <scope>IDENTIFICATION</scope>
</reference>
<comment type="subcellular location">
    <subcellularLocation>
        <location evidence="1">Apical cell membrane</location>
        <topology evidence="1">Multi-pass membrane protein</topology>
    </subcellularLocation>
    <subcellularLocation>
        <location evidence="8">Myelin membrane</location>
        <topology evidence="8">Multi-pass membrane protein</topology>
    </subcellularLocation>
</comment>
<dbReference type="PANTHER" id="PTHR22776">
    <property type="entry name" value="MARVEL-CONTAINING POTENTIAL LIPID RAFT-ASSOCIATED PROTEIN"/>
    <property type="match status" value="1"/>
</dbReference>
<dbReference type="AlphaFoldDB" id="A0A670K0T8"/>
<feature type="transmembrane region" description="Helical" evidence="12">
    <location>
        <begin position="68"/>
        <end position="90"/>
    </location>
</feature>
<keyword evidence="5 12" id="KW-1133">Transmembrane helix</keyword>
<dbReference type="GO" id="GO:0043209">
    <property type="term" value="C:myelin sheath"/>
    <property type="evidence" value="ECO:0007669"/>
    <property type="project" value="UniProtKB-SubCell"/>
</dbReference>
<evidence type="ECO:0000256" key="11">
    <source>
        <dbReference type="PROSITE-ProRule" id="PRU00581"/>
    </source>
</evidence>
<evidence type="ECO:0000256" key="9">
    <source>
        <dbReference type="ARBA" id="ARBA00050024"/>
    </source>
</evidence>
<evidence type="ECO:0000256" key="1">
    <source>
        <dbReference type="ARBA" id="ARBA00004424"/>
    </source>
</evidence>
<accession>A0A670K0T8</accession>
<dbReference type="Proteomes" id="UP000472272">
    <property type="component" value="Chromosome 8"/>
</dbReference>
<evidence type="ECO:0000256" key="4">
    <source>
        <dbReference type="ARBA" id="ARBA00022692"/>
    </source>
</evidence>
<evidence type="ECO:0000256" key="7">
    <source>
        <dbReference type="ARBA" id="ARBA00034721"/>
    </source>
</evidence>
<sequence length="184" mass="20214">MPEFPAKVSTRTSTPAGAQGGGLLRSSSVDLEFLRSLFGVLMMVEIVLGCLVWALIADTYYQPYPSYGWVMFVAIFFWLVTVILFGMYLFQLQAKLYMIPWPIVLVVFNVAASVLYATAFITSAASVEPYSWPHSPDYNRRASASFFACLVMIGYGVSACLSIRAWRGYGSNAAASQATISNHA</sequence>
<evidence type="ECO:0000259" key="13">
    <source>
        <dbReference type="PROSITE" id="PS51225"/>
    </source>
</evidence>
<dbReference type="InterPro" id="IPR008253">
    <property type="entry name" value="Marvel"/>
</dbReference>
<keyword evidence="6 11" id="KW-0472">Membrane</keyword>
<evidence type="ECO:0000256" key="12">
    <source>
        <dbReference type="SAM" id="Phobius"/>
    </source>
</evidence>
<feature type="transmembrane region" description="Helical" evidence="12">
    <location>
        <begin position="102"/>
        <end position="122"/>
    </location>
</feature>
<evidence type="ECO:0000256" key="10">
    <source>
        <dbReference type="ARBA" id="ARBA00050050"/>
    </source>
</evidence>
<dbReference type="Pfam" id="PF01284">
    <property type="entry name" value="MARVEL"/>
    <property type="match status" value="1"/>
</dbReference>
<evidence type="ECO:0000256" key="8">
    <source>
        <dbReference type="ARBA" id="ARBA00049979"/>
    </source>
</evidence>
<dbReference type="GeneTree" id="ENSGT00940000156011"/>
<dbReference type="OrthoDB" id="6258237at2759"/>
<dbReference type="CTD" id="51090"/>
<dbReference type="GO" id="GO:0042802">
    <property type="term" value="F:identical protein binding"/>
    <property type="evidence" value="ECO:0007669"/>
    <property type="project" value="Ensembl"/>
</dbReference>
<dbReference type="PROSITE" id="PS51225">
    <property type="entry name" value="MARVEL"/>
    <property type="match status" value="1"/>
</dbReference>